<dbReference type="HOGENOM" id="CLU_140786_0_0_2"/>
<dbReference type="AlphaFoldDB" id="U1PWG4"/>
<dbReference type="CDD" id="cd00090">
    <property type="entry name" value="HTH_ARSR"/>
    <property type="match status" value="1"/>
</dbReference>
<feature type="compositionally biased region" description="Polar residues" evidence="1">
    <location>
        <begin position="143"/>
        <end position="155"/>
    </location>
</feature>
<reference evidence="3 4" key="1">
    <citation type="journal article" date="2013" name="PLoS ONE">
        <title>Assembly-driven community genomics of a hypersaline microbial ecosystem.</title>
        <authorList>
            <person name="Podell S."/>
            <person name="Ugalde J.A."/>
            <person name="Narasingarao P."/>
            <person name="Banfield J.F."/>
            <person name="Heidelberg K.B."/>
            <person name="Allen E.E."/>
        </authorList>
    </citation>
    <scope>NUCLEOTIDE SEQUENCE [LARGE SCALE GENOMIC DNA]</scope>
    <source>
        <strain evidence="4">J07HQW2</strain>
    </source>
</reference>
<dbReference type="Gene3D" id="1.10.10.10">
    <property type="entry name" value="Winged helix-like DNA-binding domain superfamily/Winged helix DNA-binding domain"/>
    <property type="match status" value="1"/>
</dbReference>
<dbReference type="InterPro" id="IPR002831">
    <property type="entry name" value="Tscrpt_reg_TrmB_N"/>
</dbReference>
<feature type="domain" description="Transcription regulator TrmB N-terminal" evidence="2">
    <location>
        <begin position="19"/>
        <end position="93"/>
    </location>
</feature>
<sequence length="164" mass="18590">MPAPMSEQLRQDMQCESLLECFHGLKRLDKQCFRILTQAEEPLTVDEIAEIVNRERSTAYRSIQRLLQAGFIKKEQINYDQGGYYHVYSATSPDEIANGMQRLLNDWYAQMGQLIREFEEKYAEAKSSQSTPDSGPGSEFDSDPNQGSESGSDPNAETEVTAEH</sequence>
<dbReference type="SUPFAM" id="SSF46785">
    <property type="entry name" value="Winged helix' DNA-binding domain"/>
    <property type="match status" value="1"/>
</dbReference>
<dbReference type="Proteomes" id="UP000030710">
    <property type="component" value="Unassembled WGS sequence"/>
</dbReference>
<evidence type="ECO:0000313" key="3">
    <source>
        <dbReference type="EMBL" id="ERG96776.1"/>
    </source>
</evidence>
<dbReference type="EMBL" id="KE356561">
    <property type="protein sequence ID" value="ERG96776.1"/>
    <property type="molecule type" value="Genomic_DNA"/>
</dbReference>
<feature type="region of interest" description="Disordered" evidence="1">
    <location>
        <begin position="121"/>
        <end position="164"/>
    </location>
</feature>
<name>U1PWG4_9EURY</name>
<gene>
    <name evidence="3" type="ORF">J07HQW2_03260</name>
</gene>
<dbReference type="Pfam" id="PF01978">
    <property type="entry name" value="TrmB"/>
    <property type="match status" value="1"/>
</dbReference>
<dbReference type="eggNOG" id="arCOG02242">
    <property type="taxonomic scope" value="Archaea"/>
</dbReference>
<evidence type="ECO:0000259" key="2">
    <source>
        <dbReference type="Pfam" id="PF01978"/>
    </source>
</evidence>
<protein>
    <submittedName>
        <fullName evidence="3">Putative transcriptional regulator</fullName>
    </submittedName>
</protein>
<dbReference type="InterPro" id="IPR036390">
    <property type="entry name" value="WH_DNA-bd_sf"/>
</dbReference>
<organism evidence="3 4">
    <name type="scientific">Haloquadratum walsbyi J07HQW2</name>
    <dbReference type="NCBI Taxonomy" id="1238425"/>
    <lineage>
        <taxon>Archaea</taxon>
        <taxon>Methanobacteriati</taxon>
        <taxon>Methanobacteriota</taxon>
        <taxon>Stenosarchaea group</taxon>
        <taxon>Halobacteria</taxon>
        <taxon>Halobacteriales</taxon>
        <taxon>Haloferacaceae</taxon>
        <taxon>Haloquadratum</taxon>
    </lineage>
</organism>
<dbReference type="InterPro" id="IPR011991">
    <property type="entry name" value="ArsR-like_HTH"/>
</dbReference>
<dbReference type="STRING" id="1238425.J07HQW2_03260"/>
<proteinExistence type="predicted"/>
<evidence type="ECO:0000256" key="1">
    <source>
        <dbReference type="SAM" id="MobiDB-lite"/>
    </source>
</evidence>
<dbReference type="InterPro" id="IPR036388">
    <property type="entry name" value="WH-like_DNA-bd_sf"/>
</dbReference>
<evidence type="ECO:0000313" key="4">
    <source>
        <dbReference type="Proteomes" id="UP000030710"/>
    </source>
</evidence>
<accession>U1PWG4</accession>